<comment type="caution">
    <text evidence="1">The sequence shown here is derived from an EMBL/GenBank/DDBJ whole genome shotgun (WGS) entry which is preliminary data.</text>
</comment>
<reference evidence="1 2" key="1">
    <citation type="journal article" date="2005" name="Int. J. Syst. Evol. Microbiol.">
        <title>Halobacillus yeomjeoni sp. nov., isolated from a marine solar saltern in Korea.</title>
        <authorList>
            <person name="Yoon J.H."/>
            <person name="Kang S.J."/>
            <person name="Lee C.H."/>
            <person name="Oh H.W."/>
            <person name="Oh T.K."/>
        </authorList>
    </citation>
    <scope>NUCLEOTIDE SEQUENCE [LARGE SCALE GENOMIC DNA]</scope>
    <source>
        <strain evidence="1 2">KCTC 3957</strain>
    </source>
</reference>
<dbReference type="AlphaFoldDB" id="A0A931HW21"/>
<name>A0A931HW21_9BACI</name>
<keyword evidence="2" id="KW-1185">Reference proteome</keyword>
<dbReference type="Proteomes" id="UP000614490">
    <property type="component" value="Unassembled WGS sequence"/>
</dbReference>
<dbReference type="EMBL" id="JADZSC010000002">
    <property type="protein sequence ID" value="MBH0230852.1"/>
    <property type="molecule type" value="Genomic_DNA"/>
</dbReference>
<proteinExistence type="predicted"/>
<evidence type="ECO:0000313" key="2">
    <source>
        <dbReference type="Proteomes" id="UP000614490"/>
    </source>
</evidence>
<gene>
    <name evidence="1" type="ORF">H0267_11550</name>
</gene>
<evidence type="ECO:0000313" key="1">
    <source>
        <dbReference type="EMBL" id="MBH0230852.1"/>
    </source>
</evidence>
<dbReference type="RefSeq" id="WP_197317459.1">
    <property type="nucleotide sequence ID" value="NZ_JADZSC010000002.1"/>
</dbReference>
<organism evidence="1 2">
    <name type="scientific">Halobacillus yeomjeoni</name>
    <dbReference type="NCBI Taxonomy" id="311194"/>
    <lineage>
        <taxon>Bacteria</taxon>
        <taxon>Bacillati</taxon>
        <taxon>Bacillota</taxon>
        <taxon>Bacilli</taxon>
        <taxon>Bacillales</taxon>
        <taxon>Bacillaceae</taxon>
        <taxon>Halobacillus</taxon>
    </lineage>
</organism>
<accession>A0A931HW21</accession>
<protein>
    <submittedName>
        <fullName evidence="1">Uncharacterized protein</fullName>
    </submittedName>
</protein>
<sequence length="124" mass="14753">MMIIRPEKEIGMGCCGGVCSDEDGLVHMEDEFKHHDEERKRLGELYQQTMEEYGDRVEIIFLDPRNLLAIFMYFVTQARKKQINKRTALKNILFHMKYGAIFINGRKTESFSDYERQLRIQIQE</sequence>